<feature type="compositionally biased region" description="Polar residues" evidence="1">
    <location>
        <begin position="319"/>
        <end position="334"/>
    </location>
</feature>
<sequence length="2373" mass="264297">MSGVGNGDSKNAEGESKNVLTDEDEDFLLSLDQWDVVDEASGSEGGDTGDQITEEQINRQVEQSQELQDAKLSPSAEKETDVQAESDQDGCSGVITEKSKEDKEQDESRSEKDADQVVLMEDKVDDAEDNLGTKEGAASTESGEKSLGNSKNNNNDGNMAVAVTESSKEPSESSVLVSNFSLWPDFTVTIQNDGKEAGDHEFLTTEEGVESTNTLGQVLENEGLQSTETLAVASSDEVLESTNTKAVVDKNVETQNVMAISTDIDFQDKESPFYKEKIEASSTAGNVYENELLIISDLNDPEHKCESNYDDNSEKENINDNQMSEVMNNALSGNKDSERQISDRTERTYEETGQCEDDMEVENETKEEQMEVEIEDTKMSSVDGTENLKWDKTKTSEKNKSKVDNKVGDEEHQAKGEEEYNMEETKNSPNGKDDDDIDREEEDQKNAGNEDEKEGGAIKVIEDEEKMEETEDAGKEEVEEIEDGDEELEGEEEEEQLQEDDVDEAVKDKKEEEGDMSIDENNQTKSNKTEDVEAVEKAVVADKVGVEQTKGKLTKSVRKESVKPPRKPTISTEVKAGVKTAVRAEVKAEASREITTSHVLDLKMTSVTVDDLGSRDMILILKNALHFSVDFPGQPGSVKGIGTVTATVSLDRRHTSLKYLMKNLALLYFEGVQFPDLRQKYLECIGKECRAMNLQGIHPKQYSLFAYQLPKYTTREKLKQVFPNCKRCFLAYTRKGIGWAVLQFRTKEEPLRILQATGCEITLEKRAPPTSLSVVSLRSTEELTNPDFKAWFYDQKFNPGGRGWGPRMEKDNSKENSMKETAWDRNRKEKSLNTKQKLAYKQQLHKAQTKGGSPKTAKLQKLQAKNDSPKKTKLQKTQAKNDSPQTAKLSTIVSDRKQGPCYVAPSVRCLISVLTNVEGQTAPSSNVKGHIHVSPNIEIQTLPSSNVKGQTATLSKVKSPVSASPVKNSSAVSSNVKVKINTPSSSKAKDQTSKTADVKTKSSRGVNKQKALMSPVQNQEQETKEQACPTKKGGLKNNSQVEVSQEVLHTVDQAEDTKTDEQPTEDVVNAAGTGILRTKYGIGHPEARIVATAANIEAEALPTESGTIVLRKESDKKVKQEVDTAMEDDQVNEDDQQQEAEHEADEEPDTVKNEGVEELDADVVELDTEENEDVDDQETRENEGLDDTGEKGALLELNTEKKDVEEHGTGDDVVECETREDAEELDEEDEDVEELDTIENDEDDDVKLEAVEDEDEVDLDVEDDDVIEIDAGDDDVVELDAEDEDVVELDAEDEDVVELDAEDEDVVELDTGEDEEELDAEEIKDADETQKNKVEGENKAVKNAEENQGENAVDKKTNENTDGAPIAKQPTTQRKSGKSPRKGKTFPVRSSMRSPLKKQVSRKARPGLVKGEGAGAIYDNVSSCDSISPYDNISSDSEHDGLNRKESPRKKRAAMKGDTKDAQLENDSISSDSLPPEDLKKGSKGGWDYMRGVWDSVSGESVASANSELSDISSKDSKEKRPRKAKKGKSGDEWEDNSLSNVSDAESEGHGRLHSHKELSSKIHSALSDEKYKQSDSAMVALLRSALDVVVQSRERQSPSPPPKSSRVRGGSPRKTDPHRKYKRSPSPASYKRHGDSSPLRGRQSRSRSPMKKHKRSVTPLRHRSSPSPLRHQDSLSPKRLRESFSPQRRRGSLSPPRIRGSLSPPRRSFQSPMRDNYGKKRTSFSPVQDDRYRQRRDSQISREGVPRHGTRRHGLSPVSVSPVRDRYGRSSFSPGTSEYDRNMLDIGGHYRQRSPSVNRDTSYTRRRVSVSPVRTTYTRHRGSPSPERMASYRRARDSVSPVGRGYNRNRRSRSPAESDRRYNRSRRLQSPGAREYDRSRRSPSEESRRYDQRRRSPYSGSRGYDHSRRLLSPDSRGYDQSRRSLSPRTRSYDRSRRSLSSARHDSYDQLSRSSRSAERSYVRHRSTVGSLSDISQQSISRSASRSLSPISSRSRSPSVKRKHPYDDYAEQDAKKAKLNEPAAVPYTAPGYNVAPISSVVGSSYYPGTGYQQTATTYSQHPAMSAPGHGQYATPFQPPHVPPPPLLTQSRPPYMYSQPPIPYMMPHQLQQPPPPMYMSMQQPASYSSPQQPLVTVTTKKSTQPQRRQLIPVPEQGTQSASSVPFMNKAVGIVDPPRRILFVGDSLINQLSNDFVGQKQNLNLHQREFQIHCVGKLGGQVGDLEPPALNHTMNEIQPHNVFIQCGGDDLDSPNFNQIMTCLPTQLVSVAQRLVDGFGVLSVGIMQILPRLTTKHVPCDSYNKGANQVNCSIKSLCKNNDNIFFWNHKNLKNTDVTSIGNDGIRLTEAGMVKYFRSVRGVTLFVGRGLKKTNLQ</sequence>
<comment type="caution">
    <text evidence="2">The sequence shown here is derived from an EMBL/GenBank/DDBJ whole genome shotgun (WGS) entry which is preliminary data.</text>
</comment>
<feature type="compositionally biased region" description="Low complexity" evidence="1">
    <location>
        <begin position="145"/>
        <end position="158"/>
    </location>
</feature>
<reference evidence="2 3" key="1">
    <citation type="journal article" date="2017" name="Nat. Ecol. Evol.">
        <title>Scallop genome provides insights into evolution of bilaterian karyotype and development.</title>
        <authorList>
            <person name="Wang S."/>
            <person name="Zhang J."/>
            <person name="Jiao W."/>
            <person name="Li J."/>
            <person name="Xun X."/>
            <person name="Sun Y."/>
            <person name="Guo X."/>
            <person name="Huan P."/>
            <person name="Dong B."/>
            <person name="Zhang L."/>
            <person name="Hu X."/>
            <person name="Sun X."/>
            <person name="Wang J."/>
            <person name="Zhao C."/>
            <person name="Wang Y."/>
            <person name="Wang D."/>
            <person name="Huang X."/>
            <person name="Wang R."/>
            <person name="Lv J."/>
            <person name="Li Y."/>
            <person name="Zhang Z."/>
            <person name="Liu B."/>
            <person name="Lu W."/>
            <person name="Hui Y."/>
            <person name="Liang J."/>
            <person name="Zhou Z."/>
            <person name="Hou R."/>
            <person name="Li X."/>
            <person name="Liu Y."/>
            <person name="Li H."/>
            <person name="Ning X."/>
            <person name="Lin Y."/>
            <person name="Zhao L."/>
            <person name="Xing Q."/>
            <person name="Dou J."/>
            <person name="Li Y."/>
            <person name="Mao J."/>
            <person name="Guo H."/>
            <person name="Dou H."/>
            <person name="Li T."/>
            <person name="Mu C."/>
            <person name="Jiang W."/>
            <person name="Fu Q."/>
            <person name="Fu X."/>
            <person name="Miao Y."/>
            <person name="Liu J."/>
            <person name="Yu Q."/>
            <person name="Li R."/>
            <person name="Liao H."/>
            <person name="Li X."/>
            <person name="Kong Y."/>
            <person name="Jiang Z."/>
            <person name="Chourrout D."/>
            <person name="Li R."/>
            <person name="Bao Z."/>
        </authorList>
    </citation>
    <scope>NUCLEOTIDE SEQUENCE [LARGE SCALE GENOMIC DNA]</scope>
    <source>
        <strain evidence="2 3">PY_sf001</strain>
    </source>
</reference>
<feature type="compositionally biased region" description="Basic and acidic residues" evidence="1">
    <location>
        <begin position="1436"/>
        <end position="1446"/>
    </location>
</feature>
<feature type="compositionally biased region" description="Basic and acidic residues" evidence="1">
    <location>
        <begin position="807"/>
        <end position="832"/>
    </location>
</feature>
<dbReference type="SUPFAM" id="SSF52266">
    <property type="entry name" value="SGNH hydrolase"/>
    <property type="match status" value="1"/>
</dbReference>
<feature type="region of interest" description="Disordered" evidence="1">
    <location>
        <begin position="1591"/>
        <end position="2017"/>
    </location>
</feature>
<feature type="compositionally biased region" description="Basic and acidic residues" evidence="1">
    <location>
        <begin position="1547"/>
        <end position="1561"/>
    </location>
</feature>
<feature type="compositionally biased region" description="Basic and acidic residues" evidence="1">
    <location>
        <begin position="1875"/>
        <end position="1895"/>
    </location>
</feature>
<feature type="compositionally biased region" description="Acidic residues" evidence="1">
    <location>
        <begin position="353"/>
        <end position="362"/>
    </location>
</feature>
<feature type="compositionally biased region" description="Polar residues" evidence="1">
    <location>
        <begin position="50"/>
        <end position="67"/>
    </location>
</feature>
<evidence type="ECO:0000313" key="3">
    <source>
        <dbReference type="Proteomes" id="UP000242188"/>
    </source>
</evidence>
<feature type="region of interest" description="Disordered" evidence="1">
    <location>
        <begin position="1101"/>
        <end position="1193"/>
    </location>
</feature>
<feature type="compositionally biased region" description="Basic residues" evidence="1">
    <location>
        <begin position="1395"/>
        <end position="1405"/>
    </location>
</feature>
<feature type="compositionally biased region" description="Basic and acidic residues" evidence="1">
    <location>
        <begin position="335"/>
        <end position="350"/>
    </location>
</feature>
<feature type="compositionally biased region" description="Basic and acidic residues" evidence="1">
    <location>
        <begin position="1931"/>
        <end position="1948"/>
    </location>
</feature>
<feature type="compositionally biased region" description="Basic and acidic residues" evidence="1">
    <location>
        <begin position="386"/>
        <end position="426"/>
    </location>
</feature>
<dbReference type="STRING" id="6573.A0A210PN29"/>
<feature type="compositionally biased region" description="Basic and acidic residues" evidence="1">
    <location>
        <begin position="301"/>
        <end position="318"/>
    </location>
</feature>
<feature type="compositionally biased region" description="Polar residues" evidence="1">
    <location>
        <begin position="875"/>
        <end position="888"/>
    </location>
</feature>
<feature type="compositionally biased region" description="Low complexity" evidence="1">
    <location>
        <begin position="1971"/>
        <end position="1998"/>
    </location>
</feature>
<protein>
    <submittedName>
        <fullName evidence="2">Replicase polyprotein 1ab</fullName>
    </submittedName>
</protein>
<feature type="region of interest" description="Disordered" evidence="1">
    <location>
        <begin position="1500"/>
        <end position="1561"/>
    </location>
</feature>
<feature type="compositionally biased region" description="Polar residues" evidence="1">
    <location>
        <begin position="1420"/>
        <end position="1435"/>
    </location>
</feature>
<keyword evidence="3" id="KW-1185">Reference proteome</keyword>
<feature type="compositionally biased region" description="Basic residues" evidence="1">
    <location>
        <begin position="1375"/>
        <end position="1384"/>
    </location>
</feature>
<dbReference type="Gene3D" id="3.40.50.1110">
    <property type="entry name" value="SGNH hydrolase"/>
    <property type="match status" value="1"/>
</dbReference>
<feature type="compositionally biased region" description="Basic and acidic residues" evidence="1">
    <location>
        <begin position="97"/>
        <end position="115"/>
    </location>
</feature>
<evidence type="ECO:0000313" key="2">
    <source>
        <dbReference type="EMBL" id="OWF37888.1"/>
    </source>
</evidence>
<feature type="compositionally biased region" description="Basic residues" evidence="1">
    <location>
        <begin position="1643"/>
        <end position="1665"/>
    </location>
</feature>
<feature type="compositionally biased region" description="Polar residues" evidence="1">
    <location>
        <begin position="1500"/>
        <end position="1512"/>
    </location>
</feature>
<feature type="compositionally biased region" description="Basic and acidic residues" evidence="1">
    <location>
        <begin position="1321"/>
        <end position="1345"/>
    </location>
</feature>
<feature type="compositionally biased region" description="Basic and acidic residues" evidence="1">
    <location>
        <begin position="442"/>
        <end position="456"/>
    </location>
</feature>
<feature type="compositionally biased region" description="Acidic residues" evidence="1">
    <location>
        <begin position="462"/>
        <end position="471"/>
    </location>
</feature>
<dbReference type="InterPro" id="IPR036514">
    <property type="entry name" value="SGNH_hydro_sf"/>
</dbReference>
<feature type="region of interest" description="Disordered" evidence="1">
    <location>
        <begin position="958"/>
        <end position="1036"/>
    </location>
</feature>
<feature type="compositionally biased region" description="Basic and acidic residues" evidence="1">
    <location>
        <begin position="1729"/>
        <end position="1747"/>
    </location>
</feature>
<proteinExistence type="predicted"/>
<dbReference type="Proteomes" id="UP000242188">
    <property type="component" value="Unassembled WGS sequence"/>
</dbReference>
<feature type="compositionally biased region" description="Basic and acidic residues" evidence="1">
    <location>
        <begin position="987"/>
        <end position="1000"/>
    </location>
</feature>
<gene>
    <name evidence="2" type="ORF">KP79_PYT05548</name>
</gene>
<organism evidence="2 3">
    <name type="scientific">Mizuhopecten yessoensis</name>
    <name type="common">Japanese scallop</name>
    <name type="synonym">Patinopecten yessoensis</name>
    <dbReference type="NCBI Taxonomy" id="6573"/>
    <lineage>
        <taxon>Eukaryota</taxon>
        <taxon>Metazoa</taxon>
        <taxon>Spiralia</taxon>
        <taxon>Lophotrochozoa</taxon>
        <taxon>Mollusca</taxon>
        <taxon>Bivalvia</taxon>
        <taxon>Autobranchia</taxon>
        <taxon>Pteriomorphia</taxon>
        <taxon>Pectinida</taxon>
        <taxon>Pectinoidea</taxon>
        <taxon>Pectinidae</taxon>
        <taxon>Mizuhopecten</taxon>
    </lineage>
</organism>
<feature type="region of interest" description="Disordered" evidence="1">
    <location>
        <begin position="802"/>
        <end position="888"/>
    </location>
</feature>
<dbReference type="EMBL" id="NEDP02005577">
    <property type="protein sequence ID" value="OWF37888.1"/>
    <property type="molecule type" value="Genomic_DNA"/>
</dbReference>
<feature type="compositionally biased region" description="Acidic residues" evidence="1">
    <location>
        <begin position="1156"/>
        <end position="1176"/>
    </location>
</feature>
<feature type="region of interest" description="Disordered" evidence="1">
    <location>
        <begin position="1285"/>
        <end position="1486"/>
    </location>
</feature>
<feature type="compositionally biased region" description="Low complexity" evidence="1">
    <location>
        <begin position="958"/>
        <end position="979"/>
    </location>
</feature>
<feature type="compositionally biased region" description="Acidic residues" evidence="1">
    <location>
        <begin position="1285"/>
        <end position="1320"/>
    </location>
</feature>
<feature type="compositionally biased region" description="Basic and acidic residues" evidence="1">
    <location>
        <begin position="1110"/>
        <end position="1122"/>
    </location>
</feature>
<feature type="compositionally biased region" description="Acidic residues" evidence="1">
    <location>
        <begin position="477"/>
        <end position="503"/>
    </location>
</feature>
<feature type="region of interest" description="Disordered" evidence="1">
    <location>
        <begin position="1"/>
        <end position="171"/>
    </location>
</feature>
<name>A0A210PN29_MIZYE</name>
<evidence type="ECO:0000256" key="1">
    <source>
        <dbReference type="SAM" id="MobiDB-lite"/>
    </source>
</evidence>
<feature type="region of interest" description="Disordered" evidence="1">
    <location>
        <begin position="2060"/>
        <end position="2084"/>
    </location>
</feature>
<feature type="compositionally biased region" description="Acidic residues" evidence="1">
    <location>
        <begin position="1124"/>
        <end position="1148"/>
    </location>
</feature>
<feature type="region of interest" description="Disordered" evidence="1">
    <location>
        <begin position="301"/>
        <end position="531"/>
    </location>
</feature>
<accession>A0A210PN29</accession>
<dbReference type="OrthoDB" id="6054137at2759"/>